<sequence>MTGTLRTTPVASATTAVAVGSATRAFLAVAALGAGLLHAALAPSAPPALLAGFLLLAVAELGWAVATLARDRPPAFRLVPALALLPVGMWAALAIAGATASGGTVLALPLIPMGAASLLDVAVAATAAVVLRSGNPRPDQGGLRFFIALALSACAVCAVTIPALGLTDAGIAAVTVHQHH</sequence>
<dbReference type="RefSeq" id="WP_179457289.1">
    <property type="nucleotide sequence ID" value="NZ_BAAAPX010000001.1"/>
</dbReference>
<dbReference type="EMBL" id="JACCBJ010000001">
    <property type="protein sequence ID" value="NYD75327.1"/>
    <property type="molecule type" value="Genomic_DNA"/>
</dbReference>
<dbReference type="Proteomes" id="UP000589620">
    <property type="component" value="Unassembled WGS sequence"/>
</dbReference>
<feature type="transmembrane region" description="Helical" evidence="1">
    <location>
        <begin position="106"/>
        <end position="131"/>
    </location>
</feature>
<feature type="transmembrane region" description="Helical" evidence="1">
    <location>
        <begin position="143"/>
        <end position="164"/>
    </location>
</feature>
<feature type="transmembrane region" description="Helical" evidence="1">
    <location>
        <begin position="49"/>
        <end position="69"/>
    </location>
</feature>
<organism evidence="2 3">
    <name type="scientific">Leifsonia soli</name>
    <dbReference type="NCBI Taxonomy" id="582665"/>
    <lineage>
        <taxon>Bacteria</taxon>
        <taxon>Bacillati</taxon>
        <taxon>Actinomycetota</taxon>
        <taxon>Actinomycetes</taxon>
        <taxon>Micrococcales</taxon>
        <taxon>Microbacteriaceae</taxon>
        <taxon>Leifsonia</taxon>
    </lineage>
</organism>
<name>A0A852T2C8_9MICO</name>
<keyword evidence="1" id="KW-1133">Transmembrane helix</keyword>
<evidence type="ECO:0000313" key="2">
    <source>
        <dbReference type="EMBL" id="NYD75327.1"/>
    </source>
</evidence>
<reference evidence="2 3" key="1">
    <citation type="submission" date="2020-07" db="EMBL/GenBank/DDBJ databases">
        <title>Sequencing the genomes of 1000 actinobacteria strains.</title>
        <authorList>
            <person name="Klenk H.-P."/>
        </authorList>
    </citation>
    <scope>NUCLEOTIDE SEQUENCE [LARGE SCALE GENOMIC DNA]</scope>
    <source>
        <strain evidence="2 3">DSM 23871</strain>
    </source>
</reference>
<evidence type="ECO:0000256" key="1">
    <source>
        <dbReference type="SAM" id="Phobius"/>
    </source>
</evidence>
<keyword evidence="1" id="KW-0812">Transmembrane</keyword>
<protein>
    <submittedName>
        <fullName evidence="2">Uncharacterized protein</fullName>
    </submittedName>
</protein>
<dbReference type="AlphaFoldDB" id="A0A852T2C8"/>
<comment type="caution">
    <text evidence="2">The sequence shown here is derived from an EMBL/GenBank/DDBJ whole genome shotgun (WGS) entry which is preliminary data.</text>
</comment>
<evidence type="ECO:0000313" key="3">
    <source>
        <dbReference type="Proteomes" id="UP000589620"/>
    </source>
</evidence>
<gene>
    <name evidence="2" type="ORF">BJ963_002846</name>
</gene>
<accession>A0A852T2C8</accession>
<keyword evidence="3" id="KW-1185">Reference proteome</keyword>
<proteinExistence type="predicted"/>
<feature type="transmembrane region" description="Helical" evidence="1">
    <location>
        <begin position="81"/>
        <end position="100"/>
    </location>
</feature>
<keyword evidence="1" id="KW-0472">Membrane</keyword>